<keyword evidence="5" id="KW-1185">Reference proteome</keyword>
<dbReference type="SUPFAM" id="SSF69360">
    <property type="entry name" value="Cell wall binding repeat"/>
    <property type="match status" value="1"/>
</dbReference>
<dbReference type="InterPro" id="IPR018337">
    <property type="entry name" value="Cell_wall/Cho-bd_repeat"/>
</dbReference>
<dbReference type="Gene3D" id="2.10.270.10">
    <property type="entry name" value="Cholin Binding"/>
    <property type="match status" value="1"/>
</dbReference>
<comment type="caution">
    <text evidence="4">The sequence shown here is derived from an EMBL/GenBank/DDBJ whole genome shotgun (WGS) entry which is preliminary data.</text>
</comment>
<organism evidence="4 5">
    <name type="scientific">[Clostridium] asparagiforme DSM 15981</name>
    <dbReference type="NCBI Taxonomy" id="518636"/>
    <lineage>
        <taxon>Bacteria</taxon>
        <taxon>Bacillati</taxon>
        <taxon>Bacillota</taxon>
        <taxon>Clostridia</taxon>
        <taxon>Lachnospirales</taxon>
        <taxon>Lachnospiraceae</taxon>
        <taxon>Enterocloster</taxon>
    </lineage>
</organism>
<accession>C0CYR0</accession>
<name>C0CYR0_9FIRM</name>
<evidence type="ECO:0000256" key="1">
    <source>
        <dbReference type="ARBA" id="ARBA00022737"/>
    </source>
</evidence>
<sequence length="289" mass="33525">MFSFMVYYLLRNDDHCKGEDKMRLKKWVRIIGLTAVFSVSISFSSLAAWQQDANGWAYQNDDGTYPKEEWKQIDNSWYYFDQNGYRLTGEQKIGFNYYYFDDAGVMASSCKIQFSNFIGVYDKGGALLYQTDNVEFNHTLEPGYFSDSTFINPWADYKITFPDNFEVKYFNSKVVENASSVDFAFGTSDNHNYLFVYYVKMPDTNAQSPEELLTIYADGISAQTGASKTEVTDKTVGGYPYKYVSCYTDSGVYTDYYCRIVDHHYMFIQNLYTDVTTMDHLINQFSKVN</sequence>
<keyword evidence="3" id="KW-1133">Transmembrane helix</keyword>
<dbReference type="Pfam" id="PF19127">
    <property type="entry name" value="Choline_bind_3"/>
    <property type="match status" value="1"/>
</dbReference>
<gene>
    <name evidence="4" type="ORF">CLOSTASPAR_02137</name>
</gene>
<feature type="transmembrane region" description="Helical" evidence="3">
    <location>
        <begin position="27"/>
        <end position="49"/>
    </location>
</feature>
<keyword evidence="3" id="KW-0812">Transmembrane</keyword>
<evidence type="ECO:0000256" key="2">
    <source>
        <dbReference type="PROSITE-ProRule" id="PRU00591"/>
    </source>
</evidence>
<evidence type="ECO:0000256" key="3">
    <source>
        <dbReference type="SAM" id="Phobius"/>
    </source>
</evidence>
<dbReference type="AlphaFoldDB" id="C0CYR0"/>
<dbReference type="EMBL" id="ACCJ01000122">
    <property type="protein sequence ID" value="EEG55778.1"/>
    <property type="molecule type" value="Genomic_DNA"/>
</dbReference>
<dbReference type="HOGENOM" id="CLU_1037085_0_0_9"/>
<dbReference type="Proteomes" id="UP000004756">
    <property type="component" value="Unassembled WGS sequence"/>
</dbReference>
<keyword evidence="1" id="KW-0677">Repeat</keyword>
<feature type="repeat" description="Cell wall-binding" evidence="2">
    <location>
        <begin position="67"/>
        <end position="86"/>
    </location>
</feature>
<protein>
    <submittedName>
        <fullName evidence="4">Cell wall-binding repeat protein</fullName>
    </submittedName>
</protein>
<keyword evidence="3" id="KW-0472">Membrane</keyword>
<evidence type="ECO:0000313" key="4">
    <source>
        <dbReference type="EMBL" id="EEG55778.1"/>
    </source>
</evidence>
<dbReference type="PROSITE" id="PS51170">
    <property type="entry name" value="CW"/>
    <property type="match status" value="1"/>
</dbReference>
<reference evidence="4 5" key="1">
    <citation type="submission" date="2009-02" db="EMBL/GenBank/DDBJ databases">
        <title>Draft genome sequence of Clostridium asparagiforme (DSM 15981).</title>
        <authorList>
            <person name="Sudarsanam P."/>
            <person name="Ley R."/>
            <person name="Guruge J."/>
            <person name="Turnbaugh P.J."/>
            <person name="Mahowald M."/>
            <person name="Liep D."/>
            <person name="Gordon J."/>
        </authorList>
    </citation>
    <scope>NUCLEOTIDE SEQUENCE [LARGE SCALE GENOMIC DNA]</scope>
    <source>
        <strain evidence="4 5">DSM 15981</strain>
    </source>
</reference>
<proteinExistence type="predicted"/>
<evidence type="ECO:0000313" key="5">
    <source>
        <dbReference type="Proteomes" id="UP000004756"/>
    </source>
</evidence>